<accession>F1KV45</accession>
<name>F1KV45_ASCSU</name>
<dbReference type="InterPro" id="IPR011989">
    <property type="entry name" value="ARM-like"/>
</dbReference>
<dbReference type="EMBL" id="JI166395">
    <property type="protein sequence ID" value="ADY41749.1"/>
    <property type="molecule type" value="mRNA"/>
</dbReference>
<evidence type="ECO:0000256" key="1">
    <source>
        <dbReference type="ARBA" id="ARBA00006854"/>
    </source>
</evidence>
<feature type="compositionally biased region" description="Acidic residues" evidence="2">
    <location>
        <begin position="169"/>
        <end position="185"/>
    </location>
</feature>
<evidence type="ECO:0000256" key="2">
    <source>
        <dbReference type="SAM" id="MobiDB-lite"/>
    </source>
</evidence>
<organism evidence="4">
    <name type="scientific">Ascaris suum</name>
    <name type="common">Pig roundworm</name>
    <name type="synonym">Ascaris lumbricoides</name>
    <dbReference type="NCBI Taxonomy" id="6253"/>
    <lineage>
        <taxon>Eukaryota</taxon>
        <taxon>Metazoa</taxon>
        <taxon>Ecdysozoa</taxon>
        <taxon>Nematoda</taxon>
        <taxon>Chromadorea</taxon>
        <taxon>Rhabditida</taxon>
        <taxon>Spirurina</taxon>
        <taxon>Ascaridomorpha</taxon>
        <taxon>Ascaridoidea</taxon>
        <taxon>Ascarididae</taxon>
        <taxon>Ascaris</taxon>
    </lineage>
</organism>
<dbReference type="PANTHER" id="PTHR22100">
    <property type="entry name" value="WINGS APART-LIKE PROTEIN HOMOLOG"/>
    <property type="match status" value="1"/>
</dbReference>
<feature type="region of interest" description="Disordered" evidence="2">
    <location>
        <begin position="691"/>
        <end position="711"/>
    </location>
</feature>
<comment type="similarity">
    <text evidence="1">Belongs to the WAPL family.</text>
</comment>
<sequence length="813" mass="90739">MSQSSGAKVTRRFGHFSSDPNTDKAASLFDSVYPRQANTSNQPSATNLPLKRNSPKKVELPTEAKSNSPSSTTFSSPTASIPDIGLEKSGSSGSDDDEDEAQGNSQSSSASLNTSMRLTSISDRDLPSDSGMKKPGIVEGGQDEQQPRGLSTEMTSTQKRRQNKFSLVFEEEEEEDIEDEEEEEMTPPQIKRTRSDPIEQATSSEEAIVGDKSLFPAGTKKENKPVYKHKWAFDDEEDEEVVTGKDESQRNKAKPSYPSVSARAPMVALRGSNPSTERFEGGTRIGNVKEAHQCLESGEHDDYRQDIDYVLSTLLDPASTANLKCLSVISLAKKCVSAEFRQFFRTENFFPRTIKALTDSASCPSVAISTSAVIYLMARDKVCVSLDATSLRLLSQMLKMEKPKNNDEYNKYSKMVWDVMQEWLDKTRAGLEQEVQFDFTEATLSPSLLILESLVYICTRNNNDQSLKNEMLNLGVLQWIVSKVDKTVLRLLHEKVAEPETLQCLITLERCFWILETCTVYNKKNQAYLISHRGSALIQSCGRLMAFCHETVDRLGDKDSAFVKANITCLCRISGILTNLSHENELCSTKLGQMNSFLPLCMSTFTYLAPRFAPDNKRFDLAVLMSSLLVNLVERCNSNRRKVIELTVPVYNVETNTVSEQPSLNALAQIFLMHESAARTVDEELDRDLILEDAPNESGTEEDSDDDDGRLHRLPAELTEDEMVATVQRAMNKASAHMEDSVVASYTALLVGCLMQQNEESVAEVKSQMPNGKLTPMVEQLQRFLDFMKISNIRNSGNRSVERIIDLLDQLNG</sequence>
<dbReference type="InterPro" id="IPR039874">
    <property type="entry name" value="WAPL"/>
</dbReference>
<dbReference type="PROSITE" id="PS51271">
    <property type="entry name" value="WAPL"/>
    <property type="match status" value="1"/>
</dbReference>
<feature type="compositionally biased region" description="Acidic residues" evidence="2">
    <location>
        <begin position="699"/>
        <end position="708"/>
    </location>
</feature>
<dbReference type="PANTHER" id="PTHR22100:SF13">
    <property type="entry name" value="WINGS APART-LIKE PROTEIN HOMOLOG"/>
    <property type="match status" value="1"/>
</dbReference>
<dbReference type="InterPro" id="IPR012502">
    <property type="entry name" value="WAPL_dom"/>
</dbReference>
<dbReference type="Gene3D" id="1.25.10.10">
    <property type="entry name" value="Leucine-rich Repeat Variant"/>
    <property type="match status" value="1"/>
</dbReference>
<reference evidence="4" key="1">
    <citation type="journal article" date="2011" name="Genome Res.">
        <title>Deep small RNA sequencing from the nematode Ascaris reveals conservation, functional diversification, and novel developmental profiles.</title>
        <authorList>
            <person name="Wang J."/>
            <person name="Czech B."/>
            <person name="Crunk A."/>
            <person name="Wallace A."/>
            <person name="Mitreva M."/>
            <person name="Hannon G.J."/>
            <person name="Davis R.E."/>
        </authorList>
    </citation>
    <scope>NUCLEOTIDE SEQUENCE</scope>
</reference>
<protein>
    <submittedName>
        <fullName evidence="4">Wings apart-like protein</fullName>
    </submittedName>
</protein>
<feature type="region of interest" description="Disordered" evidence="2">
    <location>
        <begin position="1"/>
        <end position="216"/>
    </location>
</feature>
<feature type="compositionally biased region" description="Low complexity" evidence="2">
    <location>
        <begin position="105"/>
        <end position="115"/>
    </location>
</feature>
<feature type="region of interest" description="Disordered" evidence="2">
    <location>
        <begin position="237"/>
        <end position="259"/>
    </location>
</feature>
<dbReference type="AlphaFoldDB" id="F1KV45"/>
<feature type="compositionally biased region" description="Polar residues" evidence="2">
    <location>
        <begin position="36"/>
        <end position="47"/>
    </location>
</feature>
<feature type="compositionally biased region" description="Low complexity" evidence="2">
    <location>
        <begin position="66"/>
        <end position="82"/>
    </location>
</feature>
<dbReference type="InterPro" id="IPR022771">
    <property type="entry name" value="WAPL_C"/>
</dbReference>
<dbReference type="Pfam" id="PF07814">
    <property type="entry name" value="WAPL"/>
    <property type="match status" value="1"/>
</dbReference>
<evidence type="ECO:0000259" key="3">
    <source>
        <dbReference type="PROSITE" id="PS51271"/>
    </source>
</evidence>
<feature type="domain" description="WAPL" evidence="3">
    <location>
        <begin position="275"/>
        <end position="791"/>
    </location>
</feature>
<feature type="compositionally biased region" description="Polar residues" evidence="2">
    <location>
        <begin position="148"/>
        <end position="157"/>
    </location>
</feature>
<evidence type="ECO:0000313" key="4">
    <source>
        <dbReference type="EMBL" id="ADY41749.1"/>
    </source>
</evidence>
<proteinExistence type="evidence at transcript level"/>